<dbReference type="AlphaFoldDB" id="A0A813YG84"/>
<dbReference type="InterPro" id="IPR035897">
    <property type="entry name" value="Toll_tir_struct_dom_sf"/>
</dbReference>
<dbReference type="Gene3D" id="3.40.50.10140">
    <property type="entry name" value="Toll/interleukin-1 receptor homology (TIR) domain"/>
    <property type="match status" value="1"/>
</dbReference>
<dbReference type="PANTHER" id="PTHR46270:SF2">
    <property type="entry name" value="TIR DOMAIN-CONTAINING PROTEIN"/>
    <property type="match status" value="1"/>
</dbReference>
<name>A0A813YG84_9BILA</name>
<accession>A0A813YG84</accession>
<sequence>MMEKRVHFENLIKQPIHLQEQGELMTVEQIKQSFDSIIRKIDENNNLLSDKQLMKAIVELAIHSNEKNLCDPTIINHRVFFILRDYYLNLIQCWRLGEKFDDISCFIFETISNLFLKMSSHISDCTISSLKELIFHETLLNEINQFLKELSINGKYLQDPQIKSIDNLLRTIQRLERINFDNKKDYLFDNIVKCICSSLFIEIFLQSLNQENIDDVGQRFLLNTCTDYIYSHSTDKQHKQCLIDIRQSLLRPFTQWLIQQSSLFRLWNNRIIINLRQICFLLTLSIQLNRFIILDNDILNYYCQIIDSFINILYSILQSDNKINNKLSYSLIGTIIPNLYTMTLSKQLEKYIQNKYIISLILKLTNYENDEIQLNAFKILSSLTTEQETKNIDYSNNIADLFIKFLNKVIDDSNQTLRFYNLLRCLKNLIQYDQIKDEFIKHNGLPLIIRCATDIKYKPLQVQQPALEILFALTFNKEAYQQLKTYSIQIKSFLFSSHQGISQIVERIFWKLEKEEQGLTKPKIHDKNYKYDIMLSFSQSDNELCLRIYDELLKDNFRVWFDQDETLAITMNEKCEIIDECEYFLMCISDTYKQNCYCRCEATYAFERQYKIIPLIVLSNYRPDGWLNRIINGKFSIDFIKFDFNLAIIKLKNEINRQRKYSKINQQQDSILIETPIEISIDNEYPLQIDQWTNNHVKLFLISKNLNPFLEIFSEMNGNLLHELYRMCLTNRESMYHTLKTEISTFNSNNESLTLVIYLRFLNEIQKYIPSLVINQK</sequence>
<comment type="caution">
    <text evidence="2">The sequence shown here is derived from an EMBL/GenBank/DDBJ whole genome shotgun (WGS) entry which is preliminary data.</text>
</comment>
<dbReference type="Pfam" id="PF13676">
    <property type="entry name" value="TIR_2"/>
    <property type="match status" value="1"/>
</dbReference>
<evidence type="ECO:0000313" key="3">
    <source>
        <dbReference type="Proteomes" id="UP000663870"/>
    </source>
</evidence>
<dbReference type="SUPFAM" id="SSF48371">
    <property type="entry name" value="ARM repeat"/>
    <property type="match status" value="2"/>
</dbReference>
<protein>
    <recommendedName>
        <fullName evidence="1">TIR domain-containing protein</fullName>
    </recommendedName>
</protein>
<dbReference type="Gene3D" id="1.25.10.10">
    <property type="entry name" value="Leucine-rich Repeat Variant"/>
    <property type="match status" value="1"/>
</dbReference>
<dbReference type="PANTHER" id="PTHR46270">
    <property type="entry name" value="ARMADILLO-TYPE FOLD-RELATED"/>
    <property type="match status" value="1"/>
</dbReference>
<evidence type="ECO:0000313" key="2">
    <source>
        <dbReference type="EMBL" id="CAF0883756.1"/>
    </source>
</evidence>
<dbReference type="Proteomes" id="UP000663870">
    <property type="component" value="Unassembled WGS sequence"/>
</dbReference>
<dbReference type="InterPro" id="IPR016024">
    <property type="entry name" value="ARM-type_fold"/>
</dbReference>
<organism evidence="2 3">
    <name type="scientific">Rotaria sordida</name>
    <dbReference type="NCBI Taxonomy" id="392033"/>
    <lineage>
        <taxon>Eukaryota</taxon>
        <taxon>Metazoa</taxon>
        <taxon>Spiralia</taxon>
        <taxon>Gnathifera</taxon>
        <taxon>Rotifera</taxon>
        <taxon>Eurotatoria</taxon>
        <taxon>Bdelloidea</taxon>
        <taxon>Philodinida</taxon>
        <taxon>Philodinidae</taxon>
        <taxon>Rotaria</taxon>
    </lineage>
</organism>
<dbReference type="InterPro" id="IPR000157">
    <property type="entry name" value="TIR_dom"/>
</dbReference>
<keyword evidence="3" id="KW-1185">Reference proteome</keyword>
<gene>
    <name evidence="2" type="ORF">JXQ802_LOCUS8289</name>
</gene>
<dbReference type="InterPro" id="IPR011989">
    <property type="entry name" value="ARM-like"/>
</dbReference>
<evidence type="ECO:0000259" key="1">
    <source>
        <dbReference type="Pfam" id="PF13676"/>
    </source>
</evidence>
<proteinExistence type="predicted"/>
<reference evidence="2" key="1">
    <citation type="submission" date="2021-02" db="EMBL/GenBank/DDBJ databases">
        <authorList>
            <person name="Nowell W R."/>
        </authorList>
    </citation>
    <scope>NUCLEOTIDE SEQUENCE</scope>
</reference>
<dbReference type="GO" id="GO:0007165">
    <property type="term" value="P:signal transduction"/>
    <property type="evidence" value="ECO:0007669"/>
    <property type="project" value="InterPro"/>
</dbReference>
<dbReference type="SUPFAM" id="SSF52200">
    <property type="entry name" value="Toll/Interleukin receptor TIR domain"/>
    <property type="match status" value="1"/>
</dbReference>
<dbReference type="EMBL" id="CAJNOL010000145">
    <property type="protein sequence ID" value="CAF0883756.1"/>
    <property type="molecule type" value="Genomic_DNA"/>
</dbReference>
<feature type="domain" description="TIR" evidence="1">
    <location>
        <begin position="533"/>
        <end position="639"/>
    </location>
</feature>